<dbReference type="Proteomes" id="UP000189796">
    <property type="component" value="Chromosome I"/>
</dbReference>
<dbReference type="Gene3D" id="3.40.50.2000">
    <property type="entry name" value="Glycogen Phosphorylase B"/>
    <property type="match status" value="2"/>
</dbReference>
<gene>
    <name evidence="3" type="ORF">SAMN05443248_1862</name>
</gene>
<dbReference type="PANTHER" id="PTHR45947:SF3">
    <property type="entry name" value="SULFOQUINOVOSYL TRANSFERASE SQD2"/>
    <property type="match status" value="1"/>
</dbReference>
<dbReference type="InterPro" id="IPR001296">
    <property type="entry name" value="Glyco_trans_1"/>
</dbReference>
<dbReference type="AlphaFoldDB" id="A0A1M5KJW0"/>
<dbReference type="GO" id="GO:0016758">
    <property type="term" value="F:hexosyltransferase activity"/>
    <property type="evidence" value="ECO:0007669"/>
    <property type="project" value="TreeGrafter"/>
</dbReference>
<sequence length="407" mass="43638">MNILLLTSEFAPATGGIGTYSREIASAATDLGADVTVIAPDYAQDTATADRALPFEVRRFRGGLHSMRDLPCKILLARSRVRMERYDVIHAADWPFFIPVALSRGLTQARLLMTVHGTEINETQTPLKRLAIRSAGVFGARTEIVANSGYTRELFRERFAVDAQRINAVQLGVSEFWFGQRNGRAATRAAYGLAPDRLVVVTVARITRRKGHLVTLAALSTLSGELRRRITWLVIGPDGEPDYVDELRRLAATTDCDVRFLGSLPDEQIRDIYGAADFFCLSGVPDGSGRVEGFGLVYLEAAATGLPSVATAIGGVPDAVLADETGLLVPPSVEAVARAIAELAEDTDARSLLAAGASAHAAALSWERCAAETYGLSRSAKRSVENISDGLAVAVKARQPDPTPHPA</sequence>
<keyword evidence="3" id="KW-0808">Transferase</keyword>
<dbReference type="SUPFAM" id="SSF53756">
    <property type="entry name" value="UDP-Glycosyltransferase/glycogen phosphorylase"/>
    <property type="match status" value="1"/>
</dbReference>
<dbReference type="Pfam" id="PF00534">
    <property type="entry name" value="Glycos_transf_1"/>
    <property type="match status" value="1"/>
</dbReference>
<dbReference type="InterPro" id="IPR028098">
    <property type="entry name" value="Glyco_trans_4-like_N"/>
</dbReference>
<evidence type="ECO:0000259" key="1">
    <source>
        <dbReference type="Pfam" id="PF00534"/>
    </source>
</evidence>
<dbReference type="RefSeq" id="WP_079600965.1">
    <property type="nucleotide sequence ID" value="NZ_LT670817.1"/>
</dbReference>
<dbReference type="InterPro" id="IPR050194">
    <property type="entry name" value="Glycosyltransferase_grp1"/>
</dbReference>
<accession>A0A1M5KJW0</accession>
<dbReference type="OrthoDB" id="5443996at2"/>
<dbReference type="CDD" id="cd03801">
    <property type="entry name" value="GT4_PimA-like"/>
    <property type="match status" value="1"/>
</dbReference>
<name>A0A1M5KJW0_9BRAD</name>
<organism evidence="3 4">
    <name type="scientific">Bradyrhizobium erythrophlei</name>
    <dbReference type="NCBI Taxonomy" id="1437360"/>
    <lineage>
        <taxon>Bacteria</taxon>
        <taxon>Pseudomonadati</taxon>
        <taxon>Pseudomonadota</taxon>
        <taxon>Alphaproteobacteria</taxon>
        <taxon>Hyphomicrobiales</taxon>
        <taxon>Nitrobacteraceae</taxon>
        <taxon>Bradyrhizobium</taxon>
    </lineage>
</organism>
<evidence type="ECO:0000259" key="2">
    <source>
        <dbReference type="Pfam" id="PF13439"/>
    </source>
</evidence>
<dbReference type="Pfam" id="PF13439">
    <property type="entry name" value="Glyco_transf_4"/>
    <property type="match status" value="1"/>
</dbReference>
<evidence type="ECO:0000313" key="4">
    <source>
        <dbReference type="Proteomes" id="UP000189796"/>
    </source>
</evidence>
<evidence type="ECO:0000313" key="3">
    <source>
        <dbReference type="EMBL" id="SHG53096.1"/>
    </source>
</evidence>
<keyword evidence="3" id="KW-0328">Glycosyltransferase</keyword>
<dbReference type="PANTHER" id="PTHR45947">
    <property type="entry name" value="SULFOQUINOVOSYL TRANSFERASE SQD2"/>
    <property type="match status" value="1"/>
</dbReference>
<proteinExistence type="predicted"/>
<feature type="domain" description="Glycosyltransferase subfamily 4-like N-terminal" evidence="2">
    <location>
        <begin position="15"/>
        <end position="173"/>
    </location>
</feature>
<feature type="domain" description="Glycosyl transferase family 1" evidence="1">
    <location>
        <begin position="186"/>
        <end position="351"/>
    </location>
</feature>
<dbReference type="EMBL" id="LT670817">
    <property type="protein sequence ID" value="SHG53096.1"/>
    <property type="molecule type" value="Genomic_DNA"/>
</dbReference>
<protein>
    <submittedName>
        <fullName evidence="3">Phosphatidylinositol alpha-1,6-mannosyltransferase</fullName>
    </submittedName>
</protein>
<reference evidence="3 4" key="1">
    <citation type="submission" date="2016-11" db="EMBL/GenBank/DDBJ databases">
        <authorList>
            <person name="Jaros S."/>
            <person name="Januszkiewicz K."/>
            <person name="Wedrychowicz H."/>
        </authorList>
    </citation>
    <scope>NUCLEOTIDE SEQUENCE [LARGE SCALE GENOMIC DNA]</scope>
    <source>
        <strain evidence="3 4">GAS138</strain>
    </source>
</reference>